<keyword evidence="2" id="KW-1185">Reference proteome</keyword>
<evidence type="ECO:0000313" key="1">
    <source>
        <dbReference type="EMBL" id="PIO58549.1"/>
    </source>
</evidence>
<name>A0A2G9TKP4_TELCI</name>
<dbReference type="Proteomes" id="UP000230423">
    <property type="component" value="Unassembled WGS sequence"/>
</dbReference>
<gene>
    <name evidence="1" type="ORF">TELCIR_20012</name>
</gene>
<organism evidence="1 2">
    <name type="scientific">Teladorsagia circumcincta</name>
    <name type="common">Brown stomach worm</name>
    <name type="synonym">Ostertagia circumcincta</name>
    <dbReference type="NCBI Taxonomy" id="45464"/>
    <lineage>
        <taxon>Eukaryota</taxon>
        <taxon>Metazoa</taxon>
        <taxon>Ecdysozoa</taxon>
        <taxon>Nematoda</taxon>
        <taxon>Chromadorea</taxon>
        <taxon>Rhabditida</taxon>
        <taxon>Rhabditina</taxon>
        <taxon>Rhabditomorpha</taxon>
        <taxon>Strongyloidea</taxon>
        <taxon>Trichostrongylidae</taxon>
        <taxon>Teladorsagia</taxon>
    </lineage>
</organism>
<sequence>MSTKLLQLRDLGIQIIYSLIGNKPDQDNADKFTGDPKFCIDFSFATHFLASVIVTATPFIQHSNCGGKF</sequence>
<dbReference type="EMBL" id="KZ360759">
    <property type="protein sequence ID" value="PIO58549.1"/>
    <property type="molecule type" value="Genomic_DNA"/>
</dbReference>
<protein>
    <submittedName>
        <fullName evidence="1">Uncharacterized protein</fullName>
    </submittedName>
</protein>
<proteinExistence type="predicted"/>
<evidence type="ECO:0000313" key="2">
    <source>
        <dbReference type="Proteomes" id="UP000230423"/>
    </source>
</evidence>
<accession>A0A2G9TKP4</accession>
<reference evidence="1 2" key="1">
    <citation type="submission" date="2015-09" db="EMBL/GenBank/DDBJ databases">
        <title>Draft genome of the parasitic nematode Teladorsagia circumcincta isolate WARC Sus (inbred).</title>
        <authorList>
            <person name="Mitreva M."/>
        </authorList>
    </citation>
    <scope>NUCLEOTIDE SEQUENCE [LARGE SCALE GENOMIC DNA]</scope>
    <source>
        <strain evidence="1 2">S</strain>
    </source>
</reference>
<dbReference type="AlphaFoldDB" id="A0A2G9TKP4"/>